<dbReference type="InterPro" id="IPR052165">
    <property type="entry name" value="Membrane_assoc_protease"/>
</dbReference>
<name>A0ABW4LJ78_9MICO</name>
<evidence type="ECO:0000313" key="7">
    <source>
        <dbReference type="EMBL" id="MFD1722607.1"/>
    </source>
</evidence>
<evidence type="ECO:0000313" key="8">
    <source>
        <dbReference type="Proteomes" id="UP001597347"/>
    </source>
</evidence>
<feature type="transmembrane region" description="Helical" evidence="5">
    <location>
        <begin position="6"/>
        <end position="23"/>
    </location>
</feature>
<feature type="transmembrane region" description="Helical" evidence="5">
    <location>
        <begin position="30"/>
        <end position="49"/>
    </location>
</feature>
<evidence type="ECO:0000256" key="3">
    <source>
        <dbReference type="ARBA" id="ARBA00022989"/>
    </source>
</evidence>
<protein>
    <submittedName>
        <fullName evidence="7">NfeD family protein</fullName>
    </submittedName>
</protein>
<dbReference type="InterPro" id="IPR012340">
    <property type="entry name" value="NA-bd_OB-fold"/>
</dbReference>
<evidence type="ECO:0000256" key="1">
    <source>
        <dbReference type="ARBA" id="ARBA00004141"/>
    </source>
</evidence>
<dbReference type="PANTHER" id="PTHR33507">
    <property type="entry name" value="INNER MEMBRANE PROTEIN YBBJ"/>
    <property type="match status" value="1"/>
</dbReference>
<proteinExistence type="predicted"/>
<dbReference type="Gene3D" id="2.40.50.140">
    <property type="entry name" value="Nucleic acid-binding proteins"/>
    <property type="match status" value="1"/>
</dbReference>
<comment type="caution">
    <text evidence="7">The sequence shown here is derived from an EMBL/GenBank/DDBJ whole genome shotgun (WGS) entry which is preliminary data.</text>
</comment>
<keyword evidence="8" id="KW-1185">Reference proteome</keyword>
<keyword evidence="2 5" id="KW-0812">Transmembrane</keyword>
<gene>
    <name evidence="7" type="ORF">ACFSBI_13715</name>
</gene>
<evidence type="ECO:0000256" key="5">
    <source>
        <dbReference type="SAM" id="Phobius"/>
    </source>
</evidence>
<feature type="transmembrane region" description="Helical" evidence="5">
    <location>
        <begin position="55"/>
        <end position="75"/>
    </location>
</feature>
<feature type="domain" description="NfeD-like C-terminal" evidence="6">
    <location>
        <begin position="91"/>
        <end position="152"/>
    </location>
</feature>
<sequence length="170" mass="17842">MFPDLFAYTWLLWLVIAVGAVVLELLTLNLVFLMIAIGSLVGGLGTWLLGWSWPLQVVAAAVLSGLLVFAVRPLLYRLLVHGREPHRTNVDALSGMSARATTVFAEGTGYARLANGETWTARLDDAHEHAEVGAGARLTVVAIEGATAVVAPAAPRSATTAPTGEGDPAT</sequence>
<accession>A0ABW4LJ78</accession>
<dbReference type="Pfam" id="PF01957">
    <property type="entry name" value="NfeD"/>
    <property type="match status" value="1"/>
</dbReference>
<dbReference type="Proteomes" id="UP001597347">
    <property type="component" value="Unassembled WGS sequence"/>
</dbReference>
<comment type="subcellular location">
    <subcellularLocation>
        <location evidence="1">Membrane</location>
        <topology evidence="1">Multi-pass membrane protein</topology>
    </subcellularLocation>
</comment>
<dbReference type="InterPro" id="IPR002810">
    <property type="entry name" value="NfeD-like_C"/>
</dbReference>
<keyword evidence="3 5" id="KW-1133">Transmembrane helix</keyword>
<dbReference type="PANTHER" id="PTHR33507:SF3">
    <property type="entry name" value="INNER MEMBRANE PROTEIN YBBJ"/>
    <property type="match status" value="1"/>
</dbReference>
<evidence type="ECO:0000256" key="2">
    <source>
        <dbReference type="ARBA" id="ARBA00022692"/>
    </source>
</evidence>
<evidence type="ECO:0000256" key="4">
    <source>
        <dbReference type="ARBA" id="ARBA00023136"/>
    </source>
</evidence>
<dbReference type="RefSeq" id="WP_377935851.1">
    <property type="nucleotide sequence ID" value="NZ_JBHUEA010000023.1"/>
</dbReference>
<dbReference type="EMBL" id="JBHUEA010000023">
    <property type="protein sequence ID" value="MFD1722607.1"/>
    <property type="molecule type" value="Genomic_DNA"/>
</dbReference>
<evidence type="ECO:0000259" key="6">
    <source>
        <dbReference type="Pfam" id="PF01957"/>
    </source>
</evidence>
<organism evidence="7 8">
    <name type="scientific">Amnibacterium endophyticum</name>
    <dbReference type="NCBI Taxonomy" id="2109337"/>
    <lineage>
        <taxon>Bacteria</taxon>
        <taxon>Bacillati</taxon>
        <taxon>Actinomycetota</taxon>
        <taxon>Actinomycetes</taxon>
        <taxon>Micrococcales</taxon>
        <taxon>Microbacteriaceae</taxon>
        <taxon>Amnibacterium</taxon>
    </lineage>
</organism>
<keyword evidence="4 5" id="KW-0472">Membrane</keyword>
<reference evidence="8" key="1">
    <citation type="journal article" date="2019" name="Int. J. Syst. Evol. Microbiol.">
        <title>The Global Catalogue of Microorganisms (GCM) 10K type strain sequencing project: providing services to taxonomists for standard genome sequencing and annotation.</title>
        <authorList>
            <consortium name="The Broad Institute Genomics Platform"/>
            <consortium name="The Broad Institute Genome Sequencing Center for Infectious Disease"/>
            <person name="Wu L."/>
            <person name="Ma J."/>
        </authorList>
    </citation>
    <scope>NUCLEOTIDE SEQUENCE [LARGE SCALE GENOMIC DNA]</scope>
    <source>
        <strain evidence="8">CGMCC 1.12471</strain>
    </source>
</reference>